<keyword evidence="1" id="KW-0732">Signal</keyword>
<dbReference type="EMBL" id="JBHTKL010000005">
    <property type="protein sequence ID" value="MFD1019582.1"/>
    <property type="molecule type" value="Genomic_DNA"/>
</dbReference>
<evidence type="ECO:0008006" key="4">
    <source>
        <dbReference type="Google" id="ProtNLM"/>
    </source>
</evidence>
<sequence>MSRKMISLLLLCVVMLLSACNTKTFTYSGETEEWAAELEVIQDSNDYETQNLTLEYTGDDVSSVGEITYNVESVGGFGESGVTLGENGKITGGSKANPTNAKVSEHTEVEISVEWNGNTETFELNKSR</sequence>
<dbReference type="PROSITE" id="PS51257">
    <property type="entry name" value="PROKAR_LIPOPROTEIN"/>
    <property type="match status" value="1"/>
</dbReference>
<comment type="caution">
    <text evidence="2">The sequence shown here is derived from an EMBL/GenBank/DDBJ whole genome shotgun (WGS) entry which is preliminary data.</text>
</comment>
<proteinExistence type="predicted"/>
<evidence type="ECO:0000313" key="3">
    <source>
        <dbReference type="Proteomes" id="UP001596990"/>
    </source>
</evidence>
<feature type="chain" id="PRO_5045457937" description="Lipoprotein" evidence="1">
    <location>
        <begin position="20"/>
        <end position="128"/>
    </location>
</feature>
<dbReference type="RefSeq" id="WP_386059703.1">
    <property type="nucleotide sequence ID" value="NZ_JBHTKL010000005.1"/>
</dbReference>
<gene>
    <name evidence="2" type="ORF">ACFQ2J_10400</name>
</gene>
<accession>A0ABW3L0H0</accession>
<keyword evidence="3" id="KW-1185">Reference proteome</keyword>
<organism evidence="2 3">
    <name type="scientific">Thalassobacillus hwangdonensis</name>
    <dbReference type="NCBI Taxonomy" id="546108"/>
    <lineage>
        <taxon>Bacteria</taxon>
        <taxon>Bacillati</taxon>
        <taxon>Bacillota</taxon>
        <taxon>Bacilli</taxon>
        <taxon>Bacillales</taxon>
        <taxon>Bacillaceae</taxon>
        <taxon>Thalassobacillus</taxon>
    </lineage>
</organism>
<evidence type="ECO:0000256" key="1">
    <source>
        <dbReference type="SAM" id="SignalP"/>
    </source>
</evidence>
<name>A0ABW3L0H0_9BACI</name>
<reference evidence="3" key="1">
    <citation type="journal article" date="2019" name="Int. J. Syst. Evol. Microbiol.">
        <title>The Global Catalogue of Microorganisms (GCM) 10K type strain sequencing project: providing services to taxonomists for standard genome sequencing and annotation.</title>
        <authorList>
            <consortium name="The Broad Institute Genomics Platform"/>
            <consortium name="The Broad Institute Genome Sequencing Center for Infectious Disease"/>
            <person name="Wu L."/>
            <person name="Ma J."/>
        </authorList>
    </citation>
    <scope>NUCLEOTIDE SEQUENCE [LARGE SCALE GENOMIC DNA]</scope>
    <source>
        <strain evidence="3">CCUG 56607</strain>
    </source>
</reference>
<evidence type="ECO:0000313" key="2">
    <source>
        <dbReference type="EMBL" id="MFD1019582.1"/>
    </source>
</evidence>
<protein>
    <recommendedName>
        <fullName evidence="4">Lipoprotein</fullName>
    </recommendedName>
</protein>
<dbReference type="Proteomes" id="UP001596990">
    <property type="component" value="Unassembled WGS sequence"/>
</dbReference>
<feature type="signal peptide" evidence="1">
    <location>
        <begin position="1"/>
        <end position="19"/>
    </location>
</feature>